<feature type="compositionally biased region" description="Acidic residues" evidence="7">
    <location>
        <begin position="1727"/>
        <end position="1743"/>
    </location>
</feature>
<evidence type="ECO:0000256" key="6">
    <source>
        <dbReference type="PROSITE-ProRule" id="PRU00330"/>
    </source>
</evidence>
<dbReference type="InterPro" id="IPR019559">
    <property type="entry name" value="Cullin_neddylation_domain"/>
</dbReference>
<feature type="domain" description="Cullin family profile" evidence="8">
    <location>
        <begin position="1"/>
        <end position="159"/>
    </location>
</feature>
<keyword evidence="10" id="KW-1185">Reference proteome</keyword>
<name>A0A835DS51_TETSI</name>
<dbReference type="GO" id="GO:0036297">
    <property type="term" value="P:interstrand cross-link repair"/>
    <property type="evidence" value="ECO:0007669"/>
    <property type="project" value="TreeGrafter"/>
</dbReference>
<feature type="region of interest" description="Disordered" evidence="7">
    <location>
        <begin position="1167"/>
        <end position="1196"/>
    </location>
</feature>
<evidence type="ECO:0000259" key="8">
    <source>
        <dbReference type="PROSITE" id="PS50069"/>
    </source>
</evidence>
<organism evidence="9 10">
    <name type="scientific">Tetracentron sinense</name>
    <name type="common">Spur-leaf</name>
    <dbReference type="NCBI Taxonomy" id="13715"/>
    <lineage>
        <taxon>Eukaryota</taxon>
        <taxon>Viridiplantae</taxon>
        <taxon>Streptophyta</taxon>
        <taxon>Embryophyta</taxon>
        <taxon>Tracheophyta</taxon>
        <taxon>Spermatophyta</taxon>
        <taxon>Magnoliopsida</taxon>
        <taxon>Trochodendrales</taxon>
        <taxon>Trochodendraceae</taxon>
        <taxon>Tetracentron</taxon>
    </lineage>
</organism>
<dbReference type="GO" id="GO:0070182">
    <property type="term" value="F:DNA polymerase binding"/>
    <property type="evidence" value="ECO:0007669"/>
    <property type="project" value="TreeGrafter"/>
</dbReference>
<keyword evidence="4" id="KW-0539">Nucleus</keyword>
<dbReference type="SUPFAM" id="SSF75632">
    <property type="entry name" value="Cullin homology domain"/>
    <property type="match status" value="1"/>
</dbReference>
<sequence>MARTDLRVAPTPFEDNIMILLQDIELSKEINESFRQSSQARTKLPSGIEMSVHVLTTGYWPTYPPMAVRLPHELNVYQDIFKEFYLSKYSGRRLMWQNSLGHCVLKAEFPKGKKELAVSLFQTVVLMLFNDAQKLSFQDIKDSTVIEDKELRRTLQSLACGKIRVLQKFPKGREVEDNDSFVFNEEFSGPLYRIKVNAIQMKETVEENTSTTERVFQDRQYQVDAAIVRIMKTRKLLSHTLLITELFQQKDKILFVTGHSAGKGGGSWSSWDSNRIQLAQVLKSDTALETLKKKSQNNVNVIRETISSPSSVSIGFNMVFLHQISSRKRPAAATGAEPPQKNSKARGNDEQIAIEKMMSLLADAGCTLNNPNGPPCLPPDPHKLRRLLDLRFSSDPSLLSDFLSGFHSYTRNPQNLQRSVVLQIHSINNLFFPTNMQFSRVLMSSTRDGSNRSDSLGRVLLLLAPVQLQLQHMLLEKIPEYFSMDLGGCSSSLLEEDVARLILNHFRWLDFLVDSKAFTDKLLEVLSICPLQLKKEIIGSLPEIIGDQNNETVVASLELMLQEDSAVIVPVLDSFSNLNLDDQLQEQVITIALSCIRTVDAENMPCLLRFLLLSATPVNVRRIISQIREQLKFVGITESRVVRNKKLKGKSVLDNSEASILYALRSSLRFKNLICQEILKELKCLDKARDHKVIDVWLLMLIYTNGGSLQKNVEKIFKKKILEGCFQEAMFDQCIHGNRELVRDYLPSFISVSEYLLACKEQKPREFGIHIYTSLFEEFIDTYSRQEVLGALVTHIGSGISYEVNSALETMVLLASKYSEELIPLSSYINGILDYLEGFNNENLHKVYEVFSHLALSARSSADSVGSSIANELFMIVRKQVSNPDLKYKKMGIIGTLKIVYCLGDTNNANSLSSSQKSNSDEALELLKASLDSCKLFPLPLLLFYDELVAMLERTTLQPAIMEWMGKHVGEFESMFLSDLDGGQLPVKDLYCGLEGELWMNLDGDLSPICLNILPLVSSSLDSSSSLQILPASFLLLSVVERLTNQGSLGGIDALLGCPLHLPSPKKESNPYSFVESLLNTSLKLYPLSLPELHLHVDHSGSSFLTKANHLGLMEKRNDQKKTCESTLPKNKKKRKNNSKASENSDLNGKLRQPTILNVLRKAGAVTSQEVPNEGSSGLSFKGRTSQSGEHHTYDSNETELVEVSAVAKVLDAQRFKFRPLLVDCFSIFKFSKVLCINVSDLDACITNSLVHFNVDGPILNDVNHDSCCPDPAAELPLHLYLLRDLHYKLDYLIPPSKQFSARCLNAPPALSRMSGNDFLSKIRPLFPSLKKHFDGAIGILKEGTDTCQEHWRIQSASAGNPDIPNMVLSKLSVAGSVFREILCCFSKMLNLPYIQMDTPVLSDLLEAFQPIRIPNSLFSGIQPIPSPGNMDYLYCGVYSYLEGVLDIARSFSFLLASEAVVTLESVVTSVQKLLDKLVEGNGKNICTGFAQGVLPTLRSRLGMSAKSLLMHNWDDENFENGWKGKGEIIQKILHIYLENSDSTSDLLDELACSVLPQVASCKTKNPQDDFHGFSTLCSTTFVVWYRVLHEENLAILNKLVKEVVLLEKRRADIQLENVKRVLIKLRQSVNVVVSLVNMCKTQDKVKELQKATRTIQTICSEAKGLKQTIITTKIPTTKRSMERFLFRVKALLHSSSNGCTFWIGNLKHKDLLGQVVSSQVYADGEDEIDEESNSQMEADVEDQAVSIGSQADRDNE</sequence>
<dbReference type="SUPFAM" id="SSF46785">
    <property type="entry name" value="Winged helix' DNA-binding domain"/>
    <property type="match status" value="1"/>
</dbReference>
<dbReference type="EMBL" id="JABCRI010000001">
    <property type="protein sequence ID" value="KAF8413568.1"/>
    <property type="molecule type" value="Genomic_DNA"/>
</dbReference>
<feature type="compositionally biased region" description="Basic and acidic residues" evidence="7">
    <location>
        <begin position="1115"/>
        <end position="1124"/>
    </location>
</feature>
<evidence type="ECO:0000256" key="4">
    <source>
        <dbReference type="ARBA" id="ARBA00023242"/>
    </source>
</evidence>
<dbReference type="Proteomes" id="UP000655225">
    <property type="component" value="Unassembled WGS sequence"/>
</dbReference>
<dbReference type="PANTHER" id="PTHR32086">
    <property type="entry name" value="FANCONI ANEMIA GROUP D2 PROTEIN"/>
    <property type="match status" value="1"/>
</dbReference>
<evidence type="ECO:0000256" key="1">
    <source>
        <dbReference type="ARBA" id="ARBA00004123"/>
    </source>
</evidence>
<dbReference type="InterPro" id="IPR016158">
    <property type="entry name" value="Cullin_homology"/>
</dbReference>
<feature type="compositionally biased region" description="Polar residues" evidence="7">
    <location>
        <begin position="1167"/>
        <end position="1188"/>
    </location>
</feature>
<comment type="similarity">
    <text evidence="6">Belongs to the cullin family.</text>
</comment>
<proteinExistence type="inferred from homology"/>
<dbReference type="OMA" id="MCLSVET"/>
<accession>A0A835DS51</accession>
<evidence type="ECO:0000256" key="7">
    <source>
        <dbReference type="SAM" id="MobiDB-lite"/>
    </source>
</evidence>
<comment type="caution">
    <text evidence="9">The sequence shown here is derived from an EMBL/GenBank/DDBJ whole genome shotgun (WGS) entry which is preliminary data.</text>
</comment>
<dbReference type="GO" id="GO:0006511">
    <property type="term" value="P:ubiquitin-dependent protein catabolic process"/>
    <property type="evidence" value="ECO:0007669"/>
    <property type="project" value="InterPro"/>
</dbReference>
<dbReference type="PANTHER" id="PTHR32086:SF0">
    <property type="entry name" value="FANCONI ANEMIA GROUP D2 PROTEIN"/>
    <property type="match status" value="1"/>
</dbReference>
<dbReference type="GO" id="GO:0031625">
    <property type="term" value="F:ubiquitin protein ligase binding"/>
    <property type="evidence" value="ECO:0007669"/>
    <property type="project" value="InterPro"/>
</dbReference>
<evidence type="ECO:0000256" key="2">
    <source>
        <dbReference type="ARBA" id="ARBA00022499"/>
    </source>
</evidence>
<dbReference type="FunFam" id="3.30.230.130:FF:000006">
    <property type="entry name" value="Cullin-4 like"/>
    <property type="match status" value="1"/>
</dbReference>
<dbReference type="GO" id="GO:0005634">
    <property type="term" value="C:nucleus"/>
    <property type="evidence" value="ECO:0007669"/>
    <property type="project" value="UniProtKB-SubCell"/>
</dbReference>
<dbReference type="InterPro" id="IPR036388">
    <property type="entry name" value="WH-like_DNA-bd_sf"/>
</dbReference>
<dbReference type="Pfam" id="PF26557">
    <property type="entry name" value="Cullin_AB"/>
    <property type="match status" value="1"/>
</dbReference>
<comment type="subcellular location">
    <subcellularLocation>
        <location evidence="1">Nucleus</location>
    </subcellularLocation>
</comment>
<feature type="region of interest" description="Disordered" evidence="7">
    <location>
        <begin position="1727"/>
        <end position="1757"/>
    </location>
</feature>
<evidence type="ECO:0000256" key="5">
    <source>
        <dbReference type="ARBA" id="ARBA00093456"/>
    </source>
</evidence>
<feature type="region of interest" description="Disordered" evidence="7">
    <location>
        <begin position="329"/>
        <end position="348"/>
    </location>
</feature>
<comment type="similarity">
    <text evidence="5">Belongs to the Fanconi anemia protein FANCD2 family.</text>
</comment>
<dbReference type="OrthoDB" id="27031at2759"/>
<dbReference type="Pfam" id="PF10557">
    <property type="entry name" value="Cullin_Nedd8"/>
    <property type="match status" value="1"/>
</dbReference>
<dbReference type="PROSITE" id="PS50069">
    <property type="entry name" value="CULLIN_2"/>
    <property type="match status" value="1"/>
</dbReference>
<dbReference type="GO" id="GO:0007129">
    <property type="term" value="P:homologous chromosome pairing at meiosis"/>
    <property type="evidence" value="ECO:0007669"/>
    <property type="project" value="TreeGrafter"/>
</dbReference>
<dbReference type="Gene3D" id="3.30.230.130">
    <property type="entry name" value="Cullin, Chain C, Domain 2"/>
    <property type="match status" value="1"/>
</dbReference>
<dbReference type="InterPro" id="IPR029448">
    <property type="entry name" value="FANCD2"/>
</dbReference>
<dbReference type="Gene3D" id="1.10.10.10">
    <property type="entry name" value="Winged helix-like DNA-binding domain superfamily/Winged helix DNA-binding domain"/>
    <property type="match status" value="1"/>
</dbReference>
<keyword evidence="2" id="KW-1017">Isopeptide bond</keyword>
<dbReference type="GO" id="GO:1990918">
    <property type="term" value="P:double-strand break repair involved in meiotic recombination"/>
    <property type="evidence" value="ECO:0007669"/>
    <property type="project" value="TreeGrafter"/>
</dbReference>
<keyword evidence="3" id="KW-0832">Ubl conjugation</keyword>
<dbReference type="GO" id="GO:0031573">
    <property type="term" value="P:mitotic intra-S DNA damage checkpoint signaling"/>
    <property type="evidence" value="ECO:0007669"/>
    <property type="project" value="TreeGrafter"/>
</dbReference>
<dbReference type="SMART" id="SM00884">
    <property type="entry name" value="Cullin_Nedd8"/>
    <property type="match status" value="1"/>
</dbReference>
<reference evidence="9 10" key="1">
    <citation type="submission" date="2020-04" db="EMBL/GenBank/DDBJ databases">
        <title>Plant Genome Project.</title>
        <authorList>
            <person name="Zhang R.-G."/>
        </authorList>
    </citation>
    <scope>NUCLEOTIDE SEQUENCE [LARGE SCALE GENOMIC DNA]</scope>
    <source>
        <strain evidence="9">YNK0</strain>
        <tissue evidence="9">Leaf</tissue>
    </source>
</reference>
<gene>
    <name evidence="9" type="ORF">HHK36_001559</name>
</gene>
<dbReference type="InterPro" id="IPR036390">
    <property type="entry name" value="WH_DNA-bd_sf"/>
</dbReference>
<evidence type="ECO:0000256" key="3">
    <source>
        <dbReference type="ARBA" id="ARBA00022843"/>
    </source>
</evidence>
<dbReference type="SMART" id="SM00182">
    <property type="entry name" value="CULLIN"/>
    <property type="match status" value="1"/>
</dbReference>
<dbReference type="GO" id="GO:0000793">
    <property type="term" value="C:condensed chromosome"/>
    <property type="evidence" value="ECO:0007669"/>
    <property type="project" value="TreeGrafter"/>
</dbReference>
<protein>
    <recommendedName>
        <fullName evidence="8">Cullin family profile domain-containing protein</fullName>
    </recommendedName>
</protein>
<dbReference type="InterPro" id="IPR059120">
    <property type="entry name" value="Cullin-like_AB"/>
</dbReference>
<feature type="region of interest" description="Disordered" evidence="7">
    <location>
        <begin position="1115"/>
        <end position="1148"/>
    </location>
</feature>
<evidence type="ECO:0000313" key="10">
    <source>
        <dbReference type="Proteomes" id="UP000655225"/>
    </source>
</evidence>
<dbReference type="InterPro" id="IPR036317">
    <property type="entry name" value="Cullin_homology_sf"/>
</dbReference>
<dbReference type="Pfam" id="PF14631">
    <property type="entry name" value="FancD2"/>
    <property type="match status" value="2"/>
</dbReference>
<evidence type="ECO:0000313" key="9">
    <source>
        <dbReference type="EMBL" id="KAF8413568.1"/>
    </source>
</evidence>